<comment type="caution">
    <text evidence="2">The sequence shown here is derived from an EMBL/GenBank/DDBJ whole genome shotgun (WGS) entry which is preliminary data.</text>
</comment>
<evidence type="ECO:0000313" key="3">
    <source>
        <dbReference type="Proteomes" id="UP000576645"/>
    </source>
</evidence>
<dbReference type="Pfam" id="PF17885">
    <property type="entry name" value="Smoa_sbd"/>
    <property type="match status" value="1"/>
</dbReference>
<dbReference type="RefSeq" id="WP_171352048.1">
    <property type="nucleotide sequence ID" value="NZ_VTXP01000003.1"/>
</dbReference>
<evidence type="ECO:0000259" key="1">
    <source>
        <dbReference type="Pfam" id="PF17885"/>
    </source>
</evidence>
<evidence type="ECO:0000313" key="2">
    <source>
        <dbReference type="EMBL" id="NOJ22108.1"/>
    </source>
</evidence>
<accession>A0AAP6ZNJ6</accession>
<protein>
    <submittedName>
        <fullName evidence="2">FAD-binding oxidoreductase</fullName>
    </submittedName>
</protein>
<feature type="domain" description="Styrene monooxygenase StyA putative substrate binding" evidence="1">
    <location>
        <begin position="148"/>
        <end position="255"/>
    </location>
</feature>
<dbReference type="SUPFAM" id="SSF51905">
    <property type="entry name" value="FAD/NAD(P)-binding domain"/>
    <property type="match status" value="1"/>
</dbReference>
<name>A0AAP6ZNJ6_9VIBR</name>
<gene>
    <name evidence="2" type="ORF">F0238_05100</name>
</gene>
<reference evidence="2 3" key="1">
    <citation type="submission" date="2019-09" db="EMBL/GenBank/DDBJ databases">
        <title>Draft genome sequencing and comparative genomics of hatchery-associated Vibrios.</title>
        <authorList>
            <person name="Kehlet-Delgado H."/>
            <person name="Mueller R.S."/>
        </authorList>
    </citation>
    <scope>NUCLEOTIDE SEQUENCE [LARGE SCALE GENOMIC DNA]</scope>
    <source>
        <strain evidence="2 3">09-121-3</strain>
    </source>
</reference>
<sequence>MRNITILGAGQAGLQLAIGLQQQDYQVRLVTDRQPQDIKHGYVMSTQCMFHTALESERKLGLDFWQDDCPKIEAINLCITAPDNPGHIAIEWQGQLDNHAQSVDQRIKFPAWMTRFEELGGTLEFKTLSVQDLEHYASTSDLVIAATGKGSIGEMFTRDEQRSAFTQPQRHLSLFYVSHPQSGSQLDKVKFNVIPGIGEYFVMPVLSKSGPCEAMLFEAIPGGPMDCFEPNSSPQERFNKARELLHTYLPWELERIDQTTLTDDKAALTGRFTPVVRNPVATLPSGAAVLGLADAICLNDPITGQGSNNAAKAAQIYLHSIIKQGDKPFDEEWMTATFELYWKQAQWVTQWTNMMLSPPPPFVLNILGAASQHQSLADRITNAFDDPKDLFPWFADETEAARYLSELSENRVNSQT</sequence>
<dbReference type="AlphaFoldDB" id="A0AAP6ZNJ6"/>
<dbReference type="Proteomes" id="UP000576645">
    <property type="component" value="Unassembled WGS sequence"/>
</dbReference>
<dbReference type="InterPro" id="IPR036188">
    <property type="entry name" value="FAD/NAD-bd_sf"/>
</dbReference>
<dbReference type="Gene3D" id="6.10.250.650">
    <property type="match status" value="1"/>
</dbReference>
<organism evidence="2 3">
    <name type="scientific">Vibrio coralliilyticus</name>
    <dbReference type="NCBI Taxonomy" id="190893"/>
    <lineage>
        <taxon>Bacteria</taxon>
        <taxon>Pseudomonadati</taxon>
        <taxon>Pseudomonadota</taxon>
        <taxon>Gammaproteobacteria</taxon>
        <taxon>Vibrionales</taxon>
        <taxon>Vibrionaceae</taxon>
        <taxon>Vibrio</taxon>
    </lineage>
</organism>
<proteinExistence type="predicted"/>
<dbReference type="InterPro" id="IPR041654">
    <property type="entry name" value="StyA_sbd"/>
</dbReference>
<dbReference type="EMBL" id="VTXP01000003">
    <property type="protein sequence ID" value="NOJ22108.1"/>
    <property type="molecule type" value="Genomic_DNA"/>
</dbReference>
<dbReference type="Gene3D" id="3.50.50.60">
    <property type="entry name" value="FAD/NAD(P)-binding domain"/>
    <property type="match status" value="3"/>
</dbReference>